<feature type="domain" description="Peptidase S1" evidence="4">
    <location>
        <begin position="27"/>
        <end position="245"/>
    </location>
</feature>
<dbReference type="EMBL" id="OX597840">
    <property type="protein sequence ID" value="CAI9741849.1"/>
    <property type="molecule type" value="Genomic_DNA"/>
</dbReference>
<feature type="domain" description="Peptidase S1" evidence="4">
    <location>
        <begin position="249"/>
        <end position="474"/>
    </location>
</feature>
<dbReference type="InterPro" id="IPR001254">
    <property type="entry name" value="Trypsin_dom"/>
</dbReference>
<reference evidence="5" key="1">
    <citation type="submission" date="2023-08" db="EMBL/GenBank/DDBJ databases">
        <authorList>
            <person name="Alioto T."/>
            <person name="Alioto T."/>
            <person name="Gomez Garrido J."/>
        </authorList>
    </citation>
    <scope>NUCLEOTIDE SEQUENCE</scope>
</reference>
<dbReference type="InterPro" id="IPR033116">
    <property type="entry name" value="TRYPSIN_SER"/>
</dbReference>
<accession>A0AA36BWY3</accession>
<dbReference type="Pfam" id="PF00089">
    <property type="entry name" value="Trypsin"/>
    <property type="match status" value="2"/>
</dbReference>
<dbReference type="InterPro" id="IPR001314">
    <property type="entry name" value="Peptidase_S1A"/>
</dbReference>
<dbReference type="AlphaFoldDB" id="A0AA36BWY3"/>
<keyword evidence="3" id="KW-0732">Signal</keyword>
<dbReference type="InterPro" id="IPR009003">
    <property type="entry name" value="Peptidase_S1_PA"/>
</dbReference>
<keyword evidence="1" id="KW-1015">Disulfide bond</keyword>
<dbReference type="Gene3D" id="2.40.10.10">
    <property type="entry name" value="Trypsin-like serine proteases"/>
    <property type="match status" value="2"/>
</dbReference>
<evidence type="ECO:0000256" key="1">
    <source>
        <dbReference type="ARBA" id="ARBA00023157"/>
    </source>
</evidence>
<evidence type="ECO:0000256" key="2">
    <source>
        <dbReference type="ARBA" id="ARBA00024195"/>
    </source>
</evidence>
<comment type="similarity">
    <text evidence="2">Belongs to the peptidase S1 family. CLIP subfamily.</text>
</comment>
<evidence type="ECO:0000313" key="5">
    <source>
        <dbReference type="EMBL" id="CAI9741849.1"/>
    </source>
</evidence>
<dbReference type="PROSITE" id="PS00134">
    <property type="entry name" value="TRYPSIN_HIS"/>
    <property type="match status" value="2"/>
</dbReference>
<gene>
    <name evidence="5" type="ORF">OCTVUL_1B011031</name>
</gene>
<dbReference type="InterPro" id="IPR018114">
    <property type="entry name" value="TRYPSIN_HIS"/>
</dbReference>
<dbReference type="FunFam" id="2.40.10.10:FF:000002">
    <property type="entry name" value="Transmembrane protease serine"/>
    <property type="match status" value="1"/>
</dbReference>
<dbReference type="CDD" id="cd00190">
    <property type="entry name" value="Tryp_SPc"/>
    <property type="match status" value="2"/>
</dbReference>
<dbReference type="PANTHER" id="PTHR24256">
    <property type="entry name" value="TRYPTASE-RELATED"/>
    <property type="match status" value="1"/>
</dbReference>
<keyword evidence="5" id="KW-0472">Membrane</keyword>
<dbReference type="GO" id="GO:0006508">
    <property type="term" value="P:proteolysis"/>
    <property type="evidence" value="ECO:0007669"/>
    <property type="project" value="UniProtKB-KW"/>
</dbReference>
<dbReference type="FunFam" id="2.40.10.10:FF:000068">
    <property type="entry name" value="transmembrane protease serine 2"/>
    <property type="match status" value="1"/>
</dbReference>
<dbReference type="InterPro" id="IPR051487">
    <property type="entry name" value="Ser/Thr_Proteases_Immune/Dev"/>
</dbReference>
<proteinExistence type="inferred from homology"/>
<keyword evidence="6" id="KW-1185">Reference proteome</keyword>
<organism evidence="5 6">
    <name type="scientific">Octopus vulgaris</name>
    <name type="common">Common octopus</name>
    <dbReference type="NCBI Taxonomy" id="6645"/>
    <lineage>
        <taxon>Eukaryota</taxon>
        <taxon>Metazoa</taxon>
        <taxon>Spiralia</taxon>
        <taxon>Lophotrochozoa</taxon>
        <taxon>Mollusca</taxon>
        <taxon>Cephalopoda</taxon>
        <taxon>Coleoidea</taxon>
        <taxon>Octopodiformes</taxon>
        <taxon>Octopoda</taxon>
        <taxon>Incirrata</taxon>
        <taxon>Octopodidae</taxon>
        <taxon>Octopus</taxon>
    </lineage>
</organism>
<feature type="signal peptide" evidence="3">
    <location>
        <begin position="1"/>
        <end position="20"/>
    </location>
</feature>
<dbReference type="InterPro" id="IPR043504">
    <property type="entry name" value="Peptidase_S1_PA_chymotrypsin"/>
</dbReference>
<keyword evidence="5" id="KW-0378">Hydrolase</keyword>
<dbReference type="Proteomes" id="UP001162480">
    <property type="component" value="Chromosome 27"/>
</dbReference>
<protein>
    <submittedName>
        <fullName evidence="5">Transmembrane protease serine 9</fullName>
    </submittedName>
</protein>
<dbReference type="SUPFAM" id="SSF50494">
    <property type="entry name" value="Trypsin-like serine proteases"/>
    <property type="match status" value="2"/>
</dbReference>
<name>A0AA36BWY3_OCTVU</name>
<dbReference type="SMART" id="SM00020">
    <property type="entry name" value="Tryp_SPc"/>
    <property type="match status" value="2"/>
</dbReference>
<feature type="chain" id="PRO_5041301692" evidence="3">
    <location>
        <begin position="21"/>
        <end position="482"/>
    </location>
</feature>
<evidence type="ECO:0000259" key="4">
    <source>
        <dbReference type="SMART" id="SM00020"/>
    </source>
</evidence>
<keyword evidence="5" id="KW-0812">Transmembrane</keyword>
<dbReference type="PRINTS" id="PR00722">
    <property type="entry name" value="CHYMOTRYPSIN"/>
</dbReference>
<keyword evidence="5" id="KW-0645">Protease</keyword>
<dbReference type="GO" id="GO:0004252">
    <property type="term" value="F:serine-type endopeptidase activity"/>
    <property type="evidence" value="ECO:0007669"/>
    <property type="project" value="InterPro"/>
</dbReference>
<dbReference type="PROSITE" id="PS00135">
    <property type="entry name" value="TRYPSIN_SER"/>
    <property type="match status" value="2"/>
</dbReference>
<evidence type="ECO:0000256" key="3">
    <source>
        <dbReference type="SAM" id="SignalP"/>
    </source>
</evidence>
<sequence length="482" mass="52773">MVYLLASSLIILLCLAFTECRHHHTHHIVSGIAAKDCEYPHIVFVLIKKNGKRFACGGSLIDSTHLLTAAHCVDSNVESVEAFFGSTNQYFMSHRIPAEAVVSHKEYEEKENSVVNDIAVIKLSKPVPVSDCLRPIEMATSKDEFVGDCHIAGWGKSSANSSTSVVLNRATVPIVPRKTCLEYAENIENQHICAGELVENGKTTCVGDSGGPLTCTRSSDNALLFTVAFHKCPMLRGYGLYRLEGRRHHIVNGTFADICKLPHVVFVAIKKDGKDFGCSGSLIDSQHVLTAAHCLAGNITHVTVMFGSEHKYYMLHRYIAKSFFAHSGYEKNDVTVLNDIAVIKLGKKIPREACLEPIQLAVEGDEFEENCIIAGWGKTSWESSPTIVLLKGEVPIIPKKVCSTIANGLQDQHICAGNQLRNGTTTCKGDSGGPLTCTRKSDKKLVLVGVVSYGDKCDNGMSIFAKTSYFAEWIKVHTEKQE</sequence>
<evidence type="ECO:0000313" key="6">
    <source>
        <dbReference type="Proteomes" id="UP001162480"/>
    </source>
</evidence>